<accession>A0AAE1DSJ4</accession>
<feature type="transmembrane region" description="Helical" evidence="1">
    <location>
        <begin position="121"/>
        <end position="142"/>
    </location>
</feature>
<organism evidence="2 3">
    <name type="scientific">Elysia crispata</name>
    <name type="common">lettuce slug</name>
    <dbReference type="NCBI Taxonomy" id="231223"/>
    <lineage>
        <taxon>Eukaryota</taxon>
        <taxon>Metazoa</taxon>
        <taxon>Spiralia</taxon>
        <taxon>Lophotrochozoa</taxon>
        <taxon>Mollusca</taxon>
        <taxon>Gastropoda</taxon>
        <taxon>Heterobranchia</taxon>
        <taxon>Euthyneura</taxon>
        <taxon>Panpulmonata</taxon>
        <taxon>Sacoglossa</taxon>
        <taxon>Placobranchoidea</taxon>
        <taxon>Plakobranchidae</taxon>
        <taxon>Elysia</taxon>
    </lineage>
</organism>
<dbReference type="EMBL" id="JAWDGP010002692">
    <property type="protein sequence ID" value="KAK3780735.1"/>
    <property type="molecule type" value="Genomic_DNA"/>
</dbReference>
<dbReference type="InterPro" id="IPR028066">
    <property type="entry name" value="TMEM187"/>
</dbReference>
<dbReference type="PANTHER" id="PTHR15066">
    <property type="entry name" value="TRANSMEMBRANE PROTEIN 187"/>
    <property type="match status" value="1"/>
</dbReference>
<evidence type="ECO:0000313" key="3">
    <source>
        <dbReference type="Proteomes" id="UP001283361"/>
    </source>
</evidence>
<sequence>MAGPFESAMWLVAVPFSAMFTTVLSGLFDKVELELGLQHYAEMPWFPLFNIMPLNTVINLGYIGLGLFWCGFANTAMEQGMFKGRDCLLFYIFNIMASCYGCVQLLRILSHHVVWAVLDQWCTLPFFAFVLVWSLHLIYGWSSSRAFLILMASIMSYGITLFCSIGFEITLGIHMFCAVAGGILAYKKYPAAETLSTLYQALFSCSGFVFLKLFDHRLVQVSTLFKFISGHFLSKICDIYQIHLVNNFFLDLTLEKAATNSVEEKSNFFRRNEESQRRESNDILYDTPRRRRDM</sequence>
<proteinExistence type="predicted"/>
<feature type="transmembrane region" description="Helical" evidence="1">
    <location>
        <begin position="154"/>
        <end position="185"/>
    </location>
</feature>
<name>A0AAE1DSJ4_9GAST</name>
<keyword evidence="3" id="KW-1185">Reference proteome</keyword>
<comment type="caution">
    <text evidence="2">The sequence shown here is derived from an EMBL/GenBank/DDBJ whole genome shotgun (WGS) entry which is preliminary data.</text>
</comment>
<dbReference type="Pfam" id="PF15100">
    <property type="entry name" value="TMEM187"/>
    <property type="match status" value="1"/>
</dbReference>
<dbReference type="PANTHER" id="PTHR15066:SF0">
    <property type="entry name" value="TRANSMEMBRANE PROTEIN 187"/>
    <property type="match status" value="1"/>
</dbReference>
<dbReference type="Proteomes" id="UP001283361">
    <property type="component" value="Unassembled WGS sequence"/>
</dbReference>
<evidence type="ECO:0000313" key="2">
    <source>
        <dbReference type="EMBL" id="KAK3780735.1"/>
    </source>
</evidence>
<reference evidence="2" key="1">
    <citation type="journal article" date="2023" name="G3 (Bethesda)">
        <title>A reference genome for the long-term kleptoplast-retaining sea slug Elysia crispata morphotype clarki.</title>
        <authorList>
            <person name="Eastman K.E."/>
            <person name="Pendleton A.L."/>
            <person name="Shaikh M.A."/>
            <person name="Suttiyut T."/>
            <person name="Ogas R."/>
            <person name="Tomko P."/>
            <person name="Gavelis G."/>
            <person name="Widhalm J.R."/>
            <person name="Wisecaver J.H."/>
        </authorList>
    </citation>
    <scope>NUCLEOTIDE SEQUENCE</scope>
    <source>
        <strain evidence="2">ECLA1</strain>
    </source>
</reference>
<keyword evidence="1" id="KW-1133">Transmembrane helix</keyword>
<keyword evidence="1" id="KW-0812">Transmembrane</keyword>
<dbReference type="GO" id="GO:0030133">
    <property type="term" value="C:transport vesicle"/>
    <property type="evidence" value="ECO:0007669"/>
    <property type="project" value="TreeGrafter"/>
</dbReference>
<evidence type="ECO:0000256" key="1">
    <source>
        <dbReference type="SAM" id="Phobius"/>
    </source>
</evidence>
<feature type="transmembrane region" description="Helical" evidence="1">
    <location>
        <begin position="88"/>
        <end position="109"/>
    </location>
</feature>
<feature type="transmembrane region" description="Helical" evidence="1">
    <location>
        <begin position="197"/>
        <end position="214"/>
    </location>
</feature>
<feature type="transmembrane region" description="Helical" evidence="1">
    <location>
        <begin position="48"/>
        <end position="76"/>
    </location>
</feature>
<feature type="transmembrane region" description="Helical" evidence="1">
    <location>
        <begin position="7"/>
        <end position="28"/>
    </location>
</feature>
<gene>
    <name evidence="2" type="ORF">RRG08_050700</name>
</gene>
<protein>
    <submittedName>
        <fullName evidence="2">Uncharacterized protein</fullName>
    </submittedName>
</protein>
<dbReference type="AlphaFoldDB" id="A0AAE1DSJ4"/>
<keyword evidence="1" id="KW-0472">Membrane</keyword>